<feature type="domain" description="Fe2OG dioxygenase" evidence="8">
    <location>
        <begin position="198"/>
        <end position="307"/>
    </location>
</feature>
<dbReference type="InterPro" id="IPR044862">
    <property type="entry name" value="Pro_4_hyd_alph_FE2OG_OXY"/>
</dbReference>
<evidence type="ECO:0000256" key="1">
    <source>
        <dbReference type="ARBA" id="ARBA00001961"/>
    </source>
</evidence>
<feature type="compositionally biased region" description="Basic and acidic residues" evidence="6">
    <location>
        <begin position="12"/>
        <end position="31"/>
    </location>
</feature>
<keyword evidence="3" id="KW-0223">Dioxygenase</keyword>
<proteinExistence type="predicted"/>
<dbReference type="PANTHER" id="PTHR14650:SF1">
    <property type="entry name" value="2-OXOGLUTARATE AND IRON-DEPENDENT OXYGENASE DOMAIN-CONTAINING PROTEIN 3"/>
    <property type="match status" value="1"/>
</dbReference>
<dbReference type="AlphaFoldDB" id="A0A9P0JVT2"/>
<keyword evidence="2" id="KW-0479">Metal-binding</keyword>
<keyword evidence="5" id="KW-0408">Iron</keyword>
<keyword evidence="4" id="KW-0560">Oxidoreductase</keyword>
<dbReference type="GO" id="GO:0031418">
    <property type="term" value="F:L-ascorbic acid binding"/>
    <property type="evidence" value="ECO:0007669"/>
    <property type="project" value="InterPro"/>
</dbReference>
<keyword evidence="7" id="KW-0472">Membrane</keyword>
<protein>
    <recommendedName>
        <fullName evidence="8">Fe2OG dioxygenase domain-containing protein</fullName>
    </recommendedName>
</protein>
<sequence>MTTSLKKRREQKNKDEKKPSEGEHKSEEKPTLKYGPMPTFQGQHIWARGVFIVGALVYVWFNYNKPTETVMAKHKEIYDRKGYILECDDEYKKDVYQYPGCIPKFCGRFVSDKIVTAVESDALYNLAKKVMAMGGSAGGATVMDLNSGALSYNDKFINAYMSDEKFLSPSDKAIFKLVKSKIQNAIADSFQLDLRSIHITRPLFFSRLTAKDAKIPNDEYWHPHVDKDTYESFHYTSLIYLNDFGVDFNGGRFVFMDKIEKSSKNITVEPRKGRVLIFTSGAENCHHVERVTNGERYAMTVPFTCDSSKAINNSQLLG</sequence>
<evidence type="ECO:0000256" key="3">
    <source>
        <dbReference type="ARBA" id="ARBA00022964"/>
    </source>
</evidence>
<dbReference type="SMART" id="SM00702">
    <property type="entry name" value="P4Hc"/>
    <property type="match status" value="1"/>
</dbReference>
<accession>A0A9P0JVT2</accession>
<dbReference type="InterPro" id="IPR005123">
    <property type="entry name" value="Oxoglu/Fe-dep_dioxygenase_dom"/>
</dbReference>
<gene>
    <name evidence="9" type="ORF">ACAOBT_LOCUS2940</name>
</gene>
<evidence type="ECO:0000256" key="5">
    <source>
        <dbReference type="ARBA" id="ARBA00023004"/>
    </source>
</evidence>
<dbReference type="InterPro" id="IPR006620">
    <property type="entry name" value="Pro_4_hyd_alph"/>
</dbReference>
<evidence type="ECO:0000256" key="6">
    <source>
        <dbReference type="SAM" id="MobiDB-lite"/>
    </source>
</evidence>
<feature type="region of interest" description="Disordered" evidence="6">
    <location>
        <begin position="1"/>
        <end position="35"/>
    </location>
</feature>
<keyword evidence="7" id="KW-0812">Transmembrane</keyword>
<dbReference type="GO" id="GO:0051213">
    <property type="term" value="F:dioxygenase activity"/>
    <property type="evidence" value="ECO:0007669"/>
    <property type="project" value="UniProtKB-KW"/>
</dbReference>
<dbReference type="GO" id="GO:0005506">
    <property type="term" value="F:iron ion binding"/>
    <property type="evidence" value="ECO:0007669"/>
    <property type="project" value="InterPro"/>
</dbReference>
<evidence type="ECO:0000256" key="2">
    <source>
        <dbReference type="ARBA" id="ARBA00022723"/>
    </source>
</evidence>
<dbReference type="EMBL" id="CAKOFQ010006679">
    <property type="protein sequence ID" value="CAH1958958.1"/>
    <property type="molecule type" value="Genomic_DNA"/>
</dbReference>
<evidence type="ECO:0000313" key="9">
    <source>
        <dbReference type="EMBL" id="CAH1958958.1"/>
    </source>
</evidence>
<dbReference type="Pfam" id="PF13640">
    <property type="entry name" value="2OG-FeII_Oxy_3"/>
    <property type="match status" value="1"/>
</dbReference>
<feature type="transmembrane region" description="Helical" evidence="7">
    <location>
        <begin position="45"/>
        <end position="63"/>
    </location>
</feature>
<reference evidence="9" key="1">
    <citation type="submission" date="2022-03" db="EMBL/GenBank/DDBJ databases">
        <authorList>
            <person name="Sayadi A."/>
        </authorList>
    </citation>
    <scope>NUCLEOTIDE SEQUENCE</scope>
</reference>
<dbReference type="PANTHER" id="PTHR14650">
    <property type="entry name" value="PROLYL HYDROXYLASE-RELATED"/>
    <property type="match status" value="1"/>
</dbReference>
<evidence type="ECO:0000256" key="4">
    <source>
        <dbReference type="ARBA" id="ARBA00023002"/>
    </source>
</evidence>
<dbReference type="OrthoDB" id="427071at2759"/>
<name>A0A9P0JVT2_ACAOB</name>
<dbReference type="Gene3D" id="2.60.120.620">
    <property type="entry name" value="q2cbj1_9rhob like domain"/>
    <property type="match status" value="1"/>
</dbReference>
<evidence type="ECO:0000313" key="10">
    <source>
        <dbReference type="Proteomes" id="UP001152888"/>
    </source>
</evidence>
<evidence type="ECO:0000256" key="7">
    <source>
        <dbReference type="SAM" id="Phobius"/>
    </source>
</evidence>
<comment type="cofactor">
    <cofactor evidence="1">
        <name>L-ascorbate</name>
        <dbReference type="ChEBI" id="CHEBI:38290"/>
    </cofactor>
</comment>
<keyword evidence="10" id="KW-1185">Reference proteome</keyword>
<evidence type="ECO:0000259" key="8">
    <source>
        <dbReference type="PROSITE" id="PS51471"/>
    </source>
</evidence>
<comment type="caution">
    <text evidence="9">The sequence shown here is derived from an EMBL/GenBank/DDBJ whole genome shotgun (WGS) entry which is preliminary data.</text>
</comment>
<dbReference type="InterPro" id="IPR039210">
    <property type="entry name" value="OGFOD3"/>
</dbReference>
<organism evidence="9 10">
    <name type="scientific">Acanthoscelides obtectus</name>
    <name type="common">Bean weevil</name>
    <name type="synonym">Bruchus obtectus</name>
    <dbReference type="NCBI Taxonomy" id="200917"/>
    <lineage>
        <taxon>Eukaryota</taxon>
        <taxon>Metazoa</taxon>
        <taxon>Ecdysozoa</taxon>
        <taxon>Arthropoda</taxon>
        <taxon>Hexapoda</taxon>
        <taxon>Insecta</taxon>
        <taxon>Pterygota</taxon>
        <taxon>Neoptera</taxon>
        <taxon>Endopterygota</taxon>
        <taxon>Coleoptera</taxon>
        <taxon>Polyphaga</taxon>
        <taxon>Cucujiformia</taxon>
        <taxon>Chrysomeloidea</taxon>
        <taxon>Chrysomelidae</taxon>
        <taxon>Bruchinae</taxon>
        <taxon>Bruchini</taxon>
        <taxon>Acanthoscelides</taxon>
    </lineage>
</organism>
<feature type="compositionally biased region" description="Basic residues" evidence="6">
    <location>
        <begin position="1"/>
        <end position="11"/>
    </location>
</feature>
<keyword evidence="7" id="KW-1133">Transmembrane helix</keyword>
<dbReference type="GO" id="GO:0016020">
    <property type="term" value="C:membrane"/>
    <property type="evidence" value="ECO:0007669"/>
    <property type="project" value="TreeGrafter"/>
</dbReference>
<dbReference type="Proteomes" id="UP001152888">
    <property type="component" value="Unassembled WGS sequence"/>
</dbReference>
<dbReference type="GO" id="GO:0016705">
    <property type="term" value="F:oxidoreductase activity, acting on paired donors, with incorporation or reduction of molecular oxygen"/>
    <property type="evidence" value="ECO:0007669"/>
    <property type="project" value="InterPro"/>
</dbReference>
<dbReference type="PROSITE" id="PS51471">
    <property type="entry name" value="FE2OG_OXY"/>
    <property type="match status" value="1"/>
</dbReference>